<keyword evidence="3" id="KW-1185">Reference proteome</keyword>
<accession>A0A060M3U9</accession>
<dbReference type="SUPFAM" id="SSF63411">
    <property type="entry name" value="LuxS/MPP-like metallohydrolase"/>
    <property type="match status" value="2"/>
</dbReference>
<dbReference type="STRING" id="1246626.BleG1_2196"/>
<dbReference type="GO" id="GO:0008233">
    <property type="term" value="F:peptidase activity"/>
    <property type="evidence" value="ECO:0007669"/>
    <property type="project" value="UniProtKB-KW"/>
</dbReference>
<dbReference type="Gene3D" id="3.30.830.10">
    <property type="entry name" value="Metalloenzyme, LuxS/M16 peptidase-like"/>
    <property type="match status" value="2"/>
</dbReference>
<dbReference type="InterPro" id="IPR050361">
    <property type="entry name" value="MPP/UQCRC_Complex"/>
</dbReference>
<dbReference type="Proteomes" id="UP000027142">
    <property type="component" value="Chromosome"/>
</dbReference>
<name>A0A060M3U9_9BACI</name>
<dbReference type="RefSeq" id="WP_038480613.1">
    <property type="nucleotide sequence ID" value="NZ_CP003923.1"/>
</dbReference>
<dbReference type="PANTHER" id="PTHR11851">
    <property type="entry name" value="METALLOPROTEASE"/>
    <property type="match status" value="1"/>
</dbReference>
<gene>
    <name evidence="2" type="ORF">BleG1_2196</name>
</gene>
<dbReference type="HOGENOM" id="CLU_052943_0_0_9"/>
<organism evidence="2 3">
    <name type="scientific">Shouchella lehensis G1</name>
    <dbReference type="NCBI Taxonomy" id="1246626"/>
    <lineage>
        <taxon>Bacteria</taxon>
        <taxon>Bacillati</taxon>
        <taxon>Bacillota</taxon>
        <taxon>Bacilli</taxon>
        <taxon>Bacillales</taxon>
        <taxon>Bacillaceae</taxon>
        <taxon>Shouchella</taxon>
    </lineage>
</organism>
<evidence type="ECO:0000259" key="1">
    <source>
        <dbReference type="Pfam" id="PF05193"/>
    </source>
</evidence>
<dbReference type="AlphaFoldDB" id="A0A060M3U9"/>
<dbReference type="PANTHER" id="PTHR11851:SF186">
    <property type="entry name" value="INACTIVE METALLOPROTEASE YMFF-RELATED"/>
    <property type="match status" value="1"/>
</dbReference>
<dbReference type="GO" id="GO:0046872">
    <property type="term" value="F:metal ion binding"/>
    <property type="evidence" value="ECO:0007669"/>
    <property type="project" value="InterPro"/>
</dbReference>
<dbReference type="OrthoDB" id="9762085at2"/>
<dbReference type="InterPro" id="IPR011249">
    <property type="entry name" value="Metalloenz_LuxS/M16"/>
</dbReference>
<dbReference type="Pfam" id="PF05193">
    <property type="entry name" value="Peptidase_M16_C"/>
    <property type="match status" value="1"/>
</dbReference>
<dbReference type="KEGG" id="ble:BleG1_2196"/>
<dbReference type="GO" id="GO:0006508">
    <property type="term" value="P:proteolysis"/>
    <property type="evidence" value="ECO:0007669"/>
    <property type="project" value="UniProtKB-KW"/>
</dbReference>
<proteinExistence type="predicted"/>
<dbReference type="InterPro" id="IPR007863">
    <property type="entry name" value="Peptidase_M16_C"/>
</dbReference>
<keyword evidence="2" id="KW-0378">Hydrolase</keyword>
<feature type="domain" description="Peptidase M16 C-terminal" evidence="1">
    <location>
        <begin position="188"/>
        <end position="358"/>
    </location>
</feature>
<sequence length="427" mass="48845">MTDLQVKSTEQNGLHLHLGATDKFKTISIMLMVNAPLREDTVTARALIPHVLQGGTTDYPNRKQLKQKLEEMYGATLTADVQKKGEAQVITFRMDVASEQYLKDSVSLVEEALTLLHQLLYQPVLENGVFVSETVEQEKRSLKQRIASIYDDKMRYANVRITEEMFQQEAYRLPPYGREKDLDQLHSQTLYEAYQSMLKQDRFDLYVIGSFQEEDVKQIVSRVFTEQHQTGKTIEPTKANKRVEQIHIVHDEQQVKQGKLHLGYRTHSTFSDDDYEAARVGNALFGGFPSSKLFINVREKESLAYYAASQIESHKGVLMVMSGIEFDKYDRAVEIIQEQEKAMKNGEFSEAEVEQAKGMLLNQALEALDAPRGIAELSYHEIVANHRKSIQERIEKIKTVTKEDVVRAVSKWELDTIYFLTGQGGKV</sequence>
<evidence type="ECO:0000313" key="2">
    <source>
        <dbReference type="EMBL" id="AIC94774.1"/>
    </source>
</evidence>
<dbReference type="PATRIC" id="fig|1246626.3.peg.2194"/>
<keyword evidence="2" id="KW-0645">Protease</keyword>
<dbReference type="NCBIfam" id="NF047422">
    <property type="entry name" value="YfmF_fam"/>
    <property type="match status" value="1"/>
</dbReference>
<evidence type="ECO:0000313" key="3">
    <source>
        <dbReference type="Proteomes" id="UP000027142"/>
    </source>
</evidence>
<dbReference type="eggNOG" id="COG0612">
    <property type="taxonomic scope" value="Bacteria"/>
</dbReference>
<protein>
    <submittedName>
        <fullName evidence="2">Metal-binding protease</fullName>
    </submittedName>
</protein>
<reference evidence="2 3" key="1">
    <citation type="journal article" date="2014" name="Gene">
        <title>A comparative genomic analysis of the alkalitolerant soil bacterium Bacillus lehensis G1.</title>
        <authorList>
            <person name="Noor Y.M."/>
            <person name="Samsulrizal N.H."/>
            <person name="Jema'on N.A."/>
            <person name="Low K.O."/>
            <person name="Ramli A.N."/>
            <person name="Alias N.I."/>
            <person name="Damis S.I."/>
            <person name="Fuzi S.F."/>
            <person name="Isa M.N."/>
            <person name="Murad A.M."/>
            <person name="Raih M.F."/>
            <person name="Bakar F.D."/>
            <person name="Najimudin N."/>
            <person name="Mahadi N.M."/>
            <person name="Illias R.M."/>
        </authorList>
    </citation>
    <scope>NUCLEOTIDE SEQUENCE [LARGE SCALE GENOMIC DNA]</scope>
    <source>
        <strain evidence="2 3">G1</strain>
    </source>
</reference>
<dbReference type="EMBL" id="CP003923">
    <property type="protein sequence ID" value="AIC94774.1"/>
    <property type="molecule type" value="Genomic_DNA"/>
</dbReference>